<dbReference type="Pfam" id="PF22732">
    <property type="entry name" value="MSL3_chromo-like"/>
    <property type="match status" value="1"/>
</dbReference>
<comment type="subcellular location">
    <subcellularLocation>
        <location evidence="1">Nucleus</location>
    </subcellularLocation>
</comment>
<dbReference type="GO" id="GO:0035267">
    <property type="term" value="C:NuA4 histone acetyltransferase complex"/>
    <property type="evidence" value="ECO:0007669"/>
    <property type="project" value="TreeGrafter"/>
</dbReference>
<protein>
    <recommendedName>
        <fullName evidence="3">Chromatin modification-related protein EAF3</fullName>
    </recommendedName>
</protein>
<evidence type="ECO:0000256" key="6">
    <source>
        <dbReference type="ARBA" id="ARBA00023163"/>
    </source>
</evidence>
<evidence type="ECO:0000256" key="8">
    <source>
        <dbReference type="SAM" id="MobiDB-lite"/>
    </source>
</evidence>
<dbReference type="PANTHER" id="PTHR10880">
    <property type="entry name" value="MORTALITY FACTOR 4-LIKE PROTEIN"/>
    <property type="match status" value="1"/>
</dbReference>
<name>A0A4P9VV63_9FUNG</name>
<dbReference type="Pfam" id="PF05712">
    <property type="entry name" value="MRG"/>
    <property type="match status" value="1"/>
</dbReference>
<comment type="similarity">
    <text evidence="2">Belongs to the MRG family.</text>
</comment>
<dbReference type="InterPro" id="IPR008676">
    <property type="entry name" value="MRG"/>
</dbReference>
<keyword evidence="7" id="KW-0539">Nucleus</keyword>
<feature type="compositionally biased region" description="Basic and acidic residues" evidence="8">
    <location>
        <begin position="109"/>
        <end position="123"/>
    </location>
</feature>
<dbReference type="SUPFAM" id="SSF54160">
    <property type="entry name" value="Chromo domain-like"/>
    <property type="match status" value="1"/>
</dbReference>
<evidence type="ECO:0000256" key="1">
    <source>
        <dbReference type="ARBA" id="ARBA00004123"/>
    </source>
</evidence>
<evidence type="ECO:0000313" key="11">
    <source>
        <dbReference type="Proteomes" id="UP000269721"/>
    </source>
</evidence>
<dbReference type="GO" id="GO:0006355">
    <property type="term" value="P:regulation of DNA-templated transcription"/>
    <property type="evidence" value="ECO:0007669"/>
    <property type="project" value="InterPro"/>
</dbReference>
<keyword evidence="6" id="KW-0804">Transcription</keyword>
<keyword evidence="5" id="KW-0805">Transcription regulation</keyword>
<organism evidence="10 11">
    <name type="scientific">Blyttiomyces helicus</name>
    <dbReference type="NCBI Taxonomy" id="388810"/>
    <lineage>
        <taxon>Eukaryota</taxon>
        <taxon>Fungi</taxon>
        <taxon>Fungi incertae sedis</taxon>
        <taxon>Chytridiomycota</taxon>
        <taxon>Chytridiomycota incertae sedis</taxon>
        <taxon>Chytridiomycetes</taxon>
        <taxon>Chytridiomycetes incertae sedis</taxon>
        <taxon>Blyttiomyces</taxon>
    </lineage>
</organism>
<dbReference type="GO" id="GO:0032221">
    <property type="term" value="C:Rpd3S complex"/>
    <property type="evidence" value="ECO:0007669"/>
    <property type="project" value="TreeGrafter"/>
</dbReference>
<feature type="region of interest" description="Disordered" evidence="8">
    <location>
        <begin position="96"/>
        <end position="123"/>
    </location>
</feature>
<dbReference type="PROSITE" id="PS51640">
    <property type="entry name" value="MRG"/>
    <property type="match status" value="1"/>
</dbReference>
<evidence type="ECO:0000256" key="5">
    <source>
        <dbReference type="ARBA" id="ARBA00023015"/>
    </source>
</evidence>
<evidence type="ECO:0000256" key="2">
    <source>
        <dbReference type="ARBA" id="ARBA00009093"/>
    </source>
</evidence>
<dbReference type="InterPro" id="IPR053820">
    <property type="entry name" value="MSL3_chromo-like"/>
</dbReference>
<dbReference type="InterPro" id="IPR000953">
    <property type="entry name" value="Chromo/chromo_shadow_dom"/>
</dbReference>
<keyword evidence="11" id="KW-1185">Reference proteome</keyword>
<evidence type="ECO:0000256" key="7">
    <source>
        <dbReference type="ARBA" id="ARBA00023242"/>
    </source>
</evidence>
<reference evidence="11" key="1">
    <citation type="journal article" date="2018" name="Nat. Microbiol.">
        <title>Leveraging single-cell genomics to expand the fungal tree of life.</title>
        <authorList>
            <person name="Ahrendt S.R."/>
            <person name="Quandt C.A."/>
            <person name="Ciobanu D."/>
            <person name="Clum A."/>
            <person name="Salamov A."/>
            <person name="Andreopoulos B."/>
            <person name="Cheng J.F."/>
            <person name="Woyke T."/>
            <person name="Pelin A."/>
            <person name="Henrissat B."/>
            <person name="Reynolds N.K."/>
            <person name="Benny G.L."/>
            <person name="Smith M.E."/>
            <person name="James T.Y."/>
            <person name="Grigoriev I.V."/>
        </authorList>
    </citation>
    <scope>NUCLEOTIDE SEQUENCE [LARGE SCALE GENOMIC DNA]</scope>
</reference>
<dbReference type="Gene3D" id="1.10.274.30">
    <property type="entry name" value="MRG domain"/>
    <property type="match status" value="1"/>
</dbReference>
<evidence type="ECO:0000256" key="4">
    <source>
        <dbReference type="ARBA" id="ARBA00022853"/>
    </source>
</evidence>
<dbReference type="Proteomes" id="UP000269721">
    <property type="component" value="Unassembled WGS sequence"/>
</dbReference>
<keyword evidence="4" id="KW-0156">Chromatin regulator</keyword>
<accession>A0A4P9VV63</accession>
<evidence type="ECO:0000259" key="9">
    <source>
        <dbReference type="SMART" id="SM00298"/>
    </source>
</evidence>
<dbReference type="InterPro" id="IPR016197">
    <property type="entry name" value="Chromo-like_dom_sf"/>
</dbReference>
<gene>
    <name evidence="10" type="ORF">BDK51DRAFT_23485</name>
</gene>
<dbReference type="Gene3D" id="2.30.30.140">
    <property type="match status" value="1"/>
</dbReference>
<evidence type="ECO:0000256" key="3">
    <source>
        <dbReference type="ARBA" id="ARBA00018505"/>
    </source>
</evidence>
<dbReference type="AlphaFoldDB" id="A0A4P9VV63"/>
<dbReference type="InterPro" id="IPR038217">
    <property type="entry name" value="MRG_C_sf"/>
</dbReference>
<dbReference type="PANTHER" id="PTHR10880:SF15">
    <property type="entry name" value="MSL COMPLEX SUBUNIT 3"/>
    <property type="match status" value="1"/>
</dbReference>
<dbReference type="GO" id="GO:0006325">
    <property type="term" value="P:chromatin organization"/>
    <property type="evidence" value="ECO:0007669"/>
    <property type="project" value="UniProtKB-KW"/>
</dbReference>
<sequence>MAAAARTLAFAENELILCFHGPLLYEAKVLECDYWEVEENGEEGPHYLVHYQGWKAKWDEWVPESRVMKLTDENRRRQDDLAKSVVAKKAKTGKGKAVGTAVANGGEGSGEKRGTKRGRESTVDEKEELFLRRPEVKIPVPDFLKSQLVVDWETVTKHQKILSLPRKDNVMAVLNQFRLSVGPGNRKKATARDKDLCDETMEEIIHGLSIYFDKALGSILLYRFERQQYVEIKRKMPDTKMSDIEGQGCRHRSCEWRGGVG</sequence>
<evidence type="ECO:0000313" key="10">
    <source>
        <dbReference type="EMBL" id="RKO83514.1"/>
    </source>
</evidence>
<dbReference type="EMBL" id="ML001147">
    <property type="protein sequence ID" value="RKO83514.1"/>
    <property type="molecule type" value="Genomic_DNA"/>
</dbReference>
<dbReference type="SMART" id="SM00298">
    <property type="entry name" value="CHROMO"/>
    <property type="match status" value="1"/>
</dbReference>
<dbReference type="InterPro" id="IPR026541">
    <property type="entry name" value="MRG_dom"/>
</dbReference>
<feature type="domain" description="Chromo" evidence="9">
    <location>
        <begin position="24"/>
        <end position="79"/>
    </location>
</feature>
<proteinExistence type="inferred from homology"/>
<dbReference type="OrthoDB" id="124855at2759"/>